<dbReference type="InterPro" id="IPR013968">
    <property type="entry name" value="PKS_KR"/>
</dbReference>
<dbReference type="Pfam" id="PF00698">
    <property type="entry name" value="Acyl_transf_1"/>
    <property type="match status" value="1"/>
</dbReference>
<dbReference type="InterPro" id="IPR014043">
    <property type="entry name" value="Acyl_transferase_dom"/>
</dbReference>
<dbReference type="SUPFAM" id="SSF55048">
    <property type="entry name" value="Probable ACP-binding domain of malonyl-CoA ACP transacylase"/>
    <property type="match status" value="1"/>
</dbReference>
<dbReference type="InterPro" id="IPR014030">
    <property type="entry name" value="Ketoacyl_synth_N"/>
</dbReference>
<keyword evidence="4" id="KW-0511">Multifunctional enzyme</keyword>
<keyword evidence="3" id="KW-0808">Transferase</keyword>
<dbReference type="InterPro" id="IPR014031">
    <property type="entry name" value="Ketoacyl_synth_C"/>
</dbReference>
<keyword evidence="2" id="KW-0597">Phosphoprotein</keyword>
<evidence type="ECO:0000256" key="1">
    <source>
        <dbReference type="ARBA" id="ARBA00022450"/>
    </source>
</evidence>
<feature type="region of interest" description="N-terminal hotdog fold" evidence="5">
    <location>
        <begin position="933"/>
        <end position="1049"/>
    </location>
</feature>
<dbReference type="Gene3D" id="3.40.47.10">
    <property type="match status" value="1"/>
</dbReference>
<dbReference type="SMART" id="SM00825">
    <property type="entry name" value="PKS_KS"/>
    <property type="match status" value="1"/>
</dbReference>
<keyword evidence="1" id="KW-0596">Phosphopantetheine</keyword>
<dbReference type="SMART" id="SM00827">
    <property type="entry name" value="PKS_AT"/>
    <property type="match status" value="1"/>
</dbReference>
<dbReference type="InterPro" id="IPR020807">
    <property type="entry name" value="PKS_DH"/>
</dbReference>
<dbReference type="InterPro" id="IPR016036">
    <property type="entry name" value="Malonyl_transacylase_ACP-bd"/>
</dbReference>
<sequence>MSDTADLVRWLTNRVAELTGAAASEVPVDQPFNALGLDSARLTALAGELEQRLGRRIDPTVGYHHPTIAQLAIALTTAIPAVAGTRARPESEPIAVVGLACRMPGAPDAEAFWRLLDGGVDAVSPLPPDRCAGTPGLPPAGTLADLAGFDAQFFRFTAAEADRMDPQQRLLLEVCWEALEDAGSPPERLRGSDTGVFLGISETEYLNRQLADPAGINRHTATGGARSVAAGRIAYLFDLHGPVLGVDTACSSSLVALHLAVRALRAGDCGTALVAGVNALLDPELTLSLQRAAMLAPDGRCKAFDSRADGYGRGEGCGVVVLRPLSAAVANGDRIYALVRGSAVNSDGASNGLTAPNPAAQRAVLAAAYADGGVAPDTVDYVECHGTGTLLGDPIEAAALGAVVGGARTNPCLIGSVKTNIGHLEAAAGMAGLIKVCLSLHHGRVPASLHVLEPNPHIDFAAARLRVATNAVEIPGARLAGVSSFGFSGTNAHAVLASPPVGLKTEAGRTVLPLSARTREGLQILRQRFVDLLETSSDVTAISRTAAGRRTHHRPYRLAVPTPTAERLAAAVPLVPRTTAATAGQPRLLYVCSGQGSQYAGMARGLLAVEPLFRSVIRRCDEEMDWSIEAVLGGDDPRDLADTSVAQPVTVAVQVALAELLRGYGVMPAAVVGHSVGEISAAVISGALPLGAGIGLAARRGLAMAAPGGAGAMLAVEISAEEAEKLTDVSVAAVNSPGTCVLSGDPKTLGRVRTRLSADGVLARWVKVDYAFHSPRMAGAAEALGHVELEPSAEPAVPFWSALTAAPVTAGELTVSYWSRGILERVRFSDAVAAAVAGLSGIDATVELGGHPVLRSALRQIASNGFEVLHAIDRDRDDSDSFRQLLAGAYELGATVRWDRLGPASPPVSLPPYPWQHERHWIERPERTLPSGLPLLGAPVDLASGEQKVWESALSFDSVLADHLVGGTVLLPAAGYLELALDAAAHVGRDSLREVQLLKPLTLDRSRWRVQTSLQPRDDAYEVTIDARTTDQPWARFATARAIAAGPAPLLDLAAVRARCPKEMPAGAVYAALAEQGLQYGPAFRGLAAVYGGDGEALAEIQVGSEQLPGVRAMDAAIQLIAAVSPAGWSGSAGHGPAVPVSAADVTRWADAADAILAHARVRAVDGDELTADIVLADADGKPCVQINGLRVRRTGRAAAQDDGLWRYDLRWLPAARADRTTAGAGRWLIVPDQGGVGAALAEQLTARGTDVVIGEFDNGTYTGVVHLAGLDDDVDLHSMAQLIQVASYANTPTIVVATRGCHPVAGMPTTVPTAAPMWGLCKTSPMENPTLPIRCVDLDPAACAKDAAADLLGELVPAPRTSDPAVIASIDTEVAYRAGQRYVRRLGLAERASGRLNLDGDGVYVVTGGSGALGLAVAGRLLERGAGTVALISRGPLKDTAAPVLRAGGERVVALQADVADEPALAGVLAELRVKGSIRGVVHAAGVLEDGALLELTGDSLSRVLAPKMAGGWHLHQLTRDDPLDFWVAFSSAASVLGSPGQANYAAANAYLDSLAAFRQSEGLPAVSIGWGPWAASELGEGMAGGAGISSISPRQGLDEFERLATGPAVHAVVLPFDIRDLLQFYPASLGTAFFTEVADESVRSLKSIGVGSGARPELTTPYQPPADGVARRIAAIWQKSLGIEPVGANDNFFELGGDSVFGNQILVEINRALGVTLDPERAFERFTVAALAGLAEQEQIRRLERMTDDEAARLLGSPTSRSES</sequence>
<feature type="active site" description="Proton donor; for dehydratase activity" evidence="5">
    <location>
        <position position="1115"/>
    </location>
</feature>
<evidence type="ECO:0000256" key="3">
    <source>
        <dbReference type="ARBA" id="ARBA00022679"/>
    </source>
</evidence>
<dbReference type="Pfam" id="PF00109">
    <property type="entry name" value="ketoacyl-synt"/>
    <property type="match status" value="1"/>
</dbReference>
<protein>
    <submittedName>
        <fullName evidence="9">Type I polyketide synthase</fullName>
    </submittedName>
</protein>
<dbReference type="InterPro" id="IPR016035">
    <property type="entry name" value="Acyl_Trfase/lysoPLipase"/>
</dbReference>
<accession>A0ABN2IYA1</accession>
<dbReference type="Pfam" id="PF21089">
    <property type="entry name" value="PKS_DH_N"/>
    <property type="match status" value="1"/>
</dbReference>
<dbReference type="Pfam" id="PF08659">
    <property type="entry name" value="KR"/>
    <property type="match status" value="1"/>
</dbReference>
<dbReference type="Pfam" id="PF00550">
    <property type="entry name" value="PP-binding"/>
    <property type="match status" value="2"/>
</dbReference>
<dbReference type="InterPro" id="IPR020841">
    <property type="entry name" value="PKS_Beta-ketoAc_synthase_dom"/>
</dbReference>
<evidence type="ECO:0000256" key="4">
    <source>
        <dbReference type="ARBA" id="ARBA00023268"/>
    </source>
</evidence>
<dbReference type="InterPro" id="IPR049900">
    <property type="entry name" value="PKS_mFAS_DH"/>
</dbReference>
<dbReference type="Gene3D" id="3.30.70.3290">
    <property type="match status" value="1"/>
</dbReference>
<reference evidence="9 10" key="1">
    <citation type="journal article" date="2019" name="Int. J. Syst. Evol. Microbiol.">
        <title>The Global Catalogue of Microorganisms (GCM) 10K type strain sequencing project: providing services to taxonomists for standard genome sequencing and annotation.</title>
        <authorList>
            <consortium name="The Broad Institute Genomics Platform"/>
            <consortium name="The Broad Institute Genome Sequencing Center for Infectious Disease"/>
            <person name="Wu L."/>
            <person name="Ma J."/>
        </authorList>
    </citation>
    <scope>NUCLEOTIDE SEQUENCE [LARGE SCALE GENOMIC DNA]</scope>
    <source>
        <strain evidence="9 10">JCM 14718</strain>
    </source>
</reference>
<dbReference type="InterPro" id="IPR049552">
    <property type="entry name" value="PKS_DH_N"/>
</dbReference>
<dbReference type="InterPro" id="IPR032821">
    <property type="entry name" value="PKS_assoc"/>
</dbReference>
<dbReference type="SUPFAM" id="SSF53901">
    <property type="entry name" value="Thiolase-like"/>
    <property type="match status" value="1"/>
</dbReference>
<proteinExistence type="predicted"/>
<dbReference type="SMART" id="SM00822">
    <property type="entry name" value="PKS_KR"/>
    <property type="match status" value="1"/>
</dbReference>
<dbReference type="CDD" id="cd08955">
    <property type="entry name" value="KR_2_FAS_SDR_x"/>
    <property type="match status" value="1"/>
</dbReference>
<dbReference type="SUPFAM" id="SSF51735">
    <property type="entry name" value="NAD(P)-binding Rossmann-fold domains"/>
    <property type="match status" value="2"/>
</dbReference>
<dbReference type="InterPro" id="IPR036736">
    <property type="entry name" value="ACP-like_sf"/>
</dbReference>
<dbReference type="CDD" id="cd00833">
    <property type="entry name" value="PKS"/>
    <property type="match status" value="1"/>
</dbReference>
<dbReference type="InterPro" id="IPR009081">
    <property type="entry name" value="PP-bd_ACP"/>
</dbReference>
<dbReference type="PANTHER" id="PTHR43775">
    <property type="entry name" value="FATTY ACID SYNTHASE"/>
    <property type="match status" value="1"/>
</dbReference>
<feature type="domain" description="PKS/mFAS DH" evidence="8">
    <location>
        <begin position="933"/>
        <end position="1201"/>
    </location>
</feature>
<dbReference type="Gene3D" id="3.40.366.10">
    <property type="entry name" value="Malonyl-Coenzyme A Acyl Carrier Protein, domain 2"/>
    <property type="match status" value="1"/>
</dbReference>
<dbReference type="InterPro" id="IPR001227">
    <property type="entry name" value="Ac_transferase_dom_sf"/>
</dbReference>
<evidence type="ECO:0000313" key="10">
    <source>
        <dbReference type="Proteomes" id="UP001500618"/>
    </source>
</evidence>
<dbReference type="SUPFAM" id="SSF47336">
    <property type="entry name" value="ACP-like"/>
    <property type="match status" value="2"/>
</dbReference>
<feature type="region of interest" description="C-terminal hotdog fold" evidence="5">
    <location>
        <begin position="1061"/>
        <end position="1201"/>
    </location>
</feature>
<keyword evidence="10" id="KW-1185">Reference proteome</keyword>
<dbReference type="InterPro" id="IPR020806">
    <property type="entry name" value="PKS_PP-bd"/>
</dbReference>
<feature type="domain" description="Carrier" evidence="6">
    <location>
        <begin position="1666"/>
        <end position="1741"/>
    </location>
</feature>
<dbReference type="PROSITE" id="PS52019">
    <property type="entry name" value="PKS_MFAS_DH"/>
    <property type="match status" value="1"/>
</dbReference>
<dbReference type="Pfam" id="PF14765">
    <property type="entry name" value="PS-DH"/>
    <property type="match status" value="1"/>
</dbReference>
<dbReference type="Pfam" id="PF16197">
    <property type="entry name" value="KAsynt_C_assoc"/>
    <property type="match status" value="1"/>
</dbReference>
<evidence type="ECO:0000256" key="2">
    <source>
        <dbReference type="ARBA" id="ARBA00022553"/>
    </source>
</evidence>
<gene>
    <name evidence="9" type="ORF">GCM10009765_74020</name>
</gene>
<dbReference type="PANTHER" id="PTHR43775:SF37">
    <property type="entry name" value="SI:DKEY-61P9.11"/>
    <property type="match status" value="1"/>
</dbReference>
<dbReference type="PROSITE" id="PS52004">
    <property type="entry name" value="KS3_2"/>
    <property type="match status" value="1"/>
</dbReference>
<feature type="active site" description="Proton acceptor; for dehydratase activity" evidence="5">
    <location>
        <position position="963"/>
    </location>
</feature>
<dbReference type="Proteomes" id="UP001500618">
    <property type="component" value="Unassembled WGS sequence"/>
</dbReference>
<dbReference type="Gene3D" id="1.10.1200.10">
    <property type="entry name" value="ACP-like"/>
    <property type="match status" value="2"/>
</dbReference>
<evidence type="ECO:0000259" key="7">
    <source>
        <dbReference type="PROSITE" id="PS52004"/>
    </source>
</evidence>
<evidence type="ECO:0000256" key="5">
    <source>
        <dbReference type="PROSITE-ProRule" id="PRU01363"/>
    </source>
</evidence>
<evidence type="ECO:0000259" key="6">
    <source>
        <dbReference type="PROSITE" id="PS50075"/>
    </source>
</evidence>
<dbReference type="PROSITE" id="PS50075">
    <property type="entry name" value="CARRIER"/>
    <property type="match status" value="2"/>
</dbReference>
<dbReference type="InterPro" id="IPR042104">
    <property type="entry name" value="PKS_dehydratase_sf"/>
</dbReference>
<dbReference type="SMART" id="SM00823">
    <property type="entry name" value="PKS_PP"/>
    <property type="match status" value="2"/>
</dbReference>
<dbReference type="Pfam" id="PF02801">
    <property type="entry name" value="Ketoacyl-synt_C"/>
    <property type="match status" value="1"/>
</dbReference>
<dbReference type="SUPFAM" id="SSF52151">
    <property type="entry name" value="FabD/lysophospholipase-like"/>
    <property type="match status" value="1"/>
</dbReference>
<dbReference type="InterPro" id="IPR057326">
    <property type="entry name" value="KR_dom"/>
</dbReference>
<dbReference type="InterPro" id="IPR050091">
    <property type="entry name" value="PKS_NRPS_Biosynth_Enz"/>
</dbReference>
<organism evidence="9 10">
    <name type="scientific">Fodinicola feengrottensis</name>
    <dbReference type="NCBI Taxonomy" id="435914"/>
    <lineage>
        <taxon>Bacteria</taxon>
        <taxon>Bacillati</taxon>
        <taxon>Actinomycetota</taxon>
        <taxon>Actinomycetes</taxon>
        <taxon>Mycobacteriales</taxon>
        <taxon>Fodinicola</taxon>
    </lineage>
</organism>
<feature type="domain" description="Ketosynthase family 3 (KS3)" evidence="7">
    <location>
        <begin position="91"/>
        <end position="498"/>
    </location>
</feature>
<dbReference type="Gene3D" id="3.10.129.110">
    <property type="entry name" value="Polyketide synthase dehydratase"/>
    <property type="match status" value="1"/>
</dbReference>
<name>A0ABN2IYA1_9ACTN</name>
<dbReference type="InterPro" id="IPR036291">
    <property type="entry name" value="NAD(P)-bd_dom_sf"/>
</dbReference>
<dbReference type="Gene3D" id="3.40.50.720">
    <property type="entry name" value="NAD(P)-binding Rossmann-like Domain"/>
    <property type="match status" value="1"/>
</dbReference>
<dbReference type="InterPro" id="IPR018201">
    <property type="entry name" value="Ketoacyl_synth_AS"/>
</dbReference>
<dbReference type="RefSeq" id="WP_344314754.1">
    <property type="nucleotide sequence ID" value="NZ_BAAANY010000038.1"/>
</dbReference>
<feature type="domain" description="Carrier" evidence="6">
    <location>
        <begin position="2"/>
        <end position="79"/>
    </location>
</feature>
<dbReference type="InterPro" id="IPR016039">
    <property type="entry name" value="Thiolase-like"/>
</dbReference>
<evidence type="ECO:0000313" key="9">
    <source>
        <dbReference type="EMBL" id="GAA1714180.1"/>
    </source>
</evidence>
<dbReference type="InterPro" id="IPR049551">
    <property type="entry name" value="PKS_DH_C"/>
</dbReference>
<dbReference type="EMBL" id="BAAANY010000038">
    <property type="protein sequence ID" value="GAA1714180.1"/>
    <property type="molecule type" value="Genomic_DNA"/>
</dbReference>
<evidence type="ECO:0000259" key="8">
    <source>
        <dbReference type="PROSITE" id="PS52019"/>
    </source>
</evidence>
<dbReference type="PROSITE" id="PS00606">
    <property type="entry name" value="KS3_1"/>
    <property type="match status" value="1"/>
</dbReference>
<dbReference type="SMART" id="SM00826">
    <property type="entry name" value="PKS_DH"/>
    <property type="match status" value="1"/>
</dbReference>
<comment type="caution">
    <text evidence="9">The sequence shown here is derived from an EMBL/GenBank/DDBJ whole genome shotgun (WGS) entry which is preliminary data.</text>
</comment>